<name>A0A9X5BIN3_9FIRM</name>
<dbReference type="Proteomes" id="UP001154420">
    <property type="component" value="Unassembled WGS sequence"/>
</dbReference>
<proteinExistence type="predicted"/>
<comment type="caution">
    <text evidence="1">The sequence shown here is derived from an EMBL/GenBank/DDBJ whole genome shotgun (WGS) entry which is preliminary data.</text>
</comment>
<evidence type="ECO:0000313" key="2">
    <source>
        <dbReference type="Proteomes" id="UP001154420"/>
    </source>
</evidence>
<dbReference type="EMBL" id="QZDT01000036">
    <property type="protein sequence ID" value="NBJ94337.1"/>
    <property type="molecule type" value="Genomic_DNA"/>
</dbReference>
<sequence>MNNCVYNWTSDRKTGRFATANKVKSVTSHEVINSLASYGVTESYDLPEGVYEREILPIAPLLHGVKEAFADPDTGMAPAIMEIDPKQIDDYYSVCESRIASLMGMEQPDSPAAQRKAVEMYRNTKKPFEVYPGMTSVVMDYQNIMGFLVLPSIFWWQTVCSSGNAPVHPFR</sequence>
<organism evidence="1 2">
    <name type="scientific">Parablautia muri</name>
    <dbReference type="NCBI Taxonomy" id="2320879"/>
    <lineage>
        <taxon>Bacteria</taxon>
        <taxon>Bacillati</taxon>
        <taxon>Bacillota</taxon>
        <taxon>Clostridia</taxon>
        <taxon>Lachnospirales</taxon>
        <taxon>Lachnospiraceae</taxon>
        <taxon>Parablautia</taxon>
    </lineage>
</organism>
<dbReference type="AlphaFoldDB" id="A0A9X5BIN3"/>
<gene>
    <name evidence="1" type="ORF">D5281_17540</name>
</gene>
<accession>A0A9X5BIN3</accession>
<keyword evidence="2" id="KW-1185">Reference proteome</keyword>
<evidence type="ECO:0000313" key="1">
    <source>
        <dbReference type="EMBL" id="NBJ94337.1"/>
    </source>
</evidence>
<reference evidence="1" key="1">
    <citation type="submission" date="2018-09" db="EMBL/GenBank/DDBJ databases">
        <title>Murine metabolic-syndrome-specific gut microbial biobank.</title>
        <authorList>
            <person name="Liu C."/>
        </authorList>
    </citation>
    <scope>NUCLEOTIDE SEQUENCE</scope>
    <source>
        <strain evidence="1">D42-62</strain>
    </source>
</reference>
<protein>
    <submittedName>
        <fullName evidence="1">Uncharacterized protein</fullName>
    </submittedName>
</protein>